<dbReference type="EMBL" id="LYOZ01000016">
    <property type="protein sequence ID" value="OCH98324.1"/>
    <property type="molecule type" value="Genomic_DNA"/>
</dbReference>
<evidence type="ECO:0000256" key="1">
    <source>
        <dbReference type="SAM" id="MobiDB-lite"/>
    </source>
</evidence>
<dbReference type="AlphaFoldDB" id="A0A0W0UZK4"/>
<keyword evidence="5" id="KW-1185">Reference proteome</keyword>
<accession>A0A0W0UZK4</accession>
<dbReference type="Proteomes" id="UP000054715">
    <property type="component" value="Unassembled WGS sequence"/>
</dbReference>
<name>A0A0W0UZK4_9GAMM</name>
<dbReference type="PATRIC" id="fig|455.5.peg.89"/>
<organism evidence="2 4">
    <name type="scientific">Legionella jamestowniensis</name>
    <dbReference type="NCBI Taxonomy" id="455"/>
    <lineage>
        <taxon>Bacteria</taxon>
        <taxon>Pseudomonadati</taxon>
        <taxon>Pseudomonadota</taxon>
        <taxon>Gammaproteobacteria</taxon>
        <taxon>Legionellales</taxon>
        <taxon>Legionellaceae</taxon>
        <taxon>Legionella</taxon>
    </lineage>
</organism>
<evidence type="ECO:0000313" key="2">
    <source>
        <dbReference type="EMBL" id="KTD13296.1"/>
    </source>
</evidence>
<protein>
    <submittedName>
        <fullName evidence="2">Uncharacterized protein</fullName>
    </submittedName>
</protein>
<evidence type="ECO:0000313" key="3">
    <source>
        <dbReference type="EMBL" id="OCH98324.1"/>
    </source>
</evidence>
<dbReference type="RefSeq" id="WP_058448170.1">
    <property type="nucleotide sequence ID" value="NZ_CAAAJF010000003.1"/>
</dbReference>
<dbReference type="EMBL" id="LNYG01000001">
    <property type="protein sequence ID" value="KTD13296.1"/>
    <property type="molecule type" value="Genomic_DNA"/>
</dbReference>
<dbReference type="STRING" id="455.Ljam_0086"/>
<proteinExistence type="predicted"/>
<comment type="caution">
    <text evidence="2">The sequence shown here is derived from an EMBL/GenBank/DDBJ whole genome shotgun (WGS) entry which is preliminary data.</text>
</comment>
<sequence length="731" mass="84196">MFRLLAESNTNAPTIKTKREFQITFKFLDLQLRLSNAYLEIIKVSQDAFYLKLLLKKYKTMASAFYSTNLKVNKEYQATNAEIFLSSPWKNYVFDNIEANTNIADNTSKNNEVFINQADAVEAILLELKKIQERYDTLKPEIFAEDNSEFVERLFNTITLTNKLIETFKDEKIRPYKEIIDVIIKQASLKSDQPKIIRNKPLRTLKTTAASAKIKKIDFEKIITRLIYAIRDIASPIINFLNQNIVHNKLEEQFTQFMSILATIDMIERNKKIDVFIENIKNFTIELNGFLYNIYNEKSSKPKINLTQNLIVQVISIKLNELLSLWSKMEISLTNEQSLSANKVITEFKKIVIKINKSSLDEEDIKLTFSIFSKFQSSLFHFGELVTVFFKHINRLGNNLPTELLAIKKSSKNLDTQKVLSEVEMIVTGLQRNASLLESGKYARYYHAAFIESYSFIHTQKKIFKTLEATIPEFTNYFAYLTSFINEVLLSNNLMSLDTLTDLQLLYDMSMKPATLVQKTETREKYYTLVTDPLLKLIFEIVTVVKFTTTPHLNELSIDVEEQSSSCLSSDCTVSEATAFKEESATDQEIKALEKREKPRKKLSKFGFSQLNLLVPELTLNSNTRLVLTEKKESKAVEEMPPSAFNIARPSRHNSASRMLELFGRRGTISEETSSMAGSPRTDRASTAETPRTLSDDFPSPRDFNFFFNTEKRKPSENELSNNNEPTSYFI</sequence>
<evidence type="ECO:0000313" key="5">
    <source>
        <dbReference type="Proteomes" id="UP000093336"/>
    </source>
</evidence>
<dbReference type="Proteomes" id="UP000093336">
    <property type="component" value="Unassembled WGS sequence"/>
</dbReference>
<evidence type="ECO:0000313" key="4">
    <source>
        <dbReference type="Proteomes" id="UP000054715"/>
    </source>
</evidence>
<dbReference type="OrthoDB" id="9951555at2"/>
<reference evidence="2 4" key="1">
    <citation type="submission" date="2015-11" db="EMBL/GenBank/DDBJ databases">
        <title>Genomic analysis of 38 Legionella species identifies large and diverse effector repertoires.</title>
        <authorList>
            <person name="Burstein D."/>
            <person name="Amaro F."/>
            <person name="Zusman T."/>
            <person name="Lifshitz Z."/>
            <person name="Cohen O."/>
            <person name="Gilbert J.A."/>
            <person name="Pupko T."/>
            <person name="Shuman H.A."/>
            <person name="Segal G."/>
        </authorList>
    </citation>
    <scope>NUCLEOTIDE SEQUENCE [LARGE SCALE GENOMIC DNA]</scope>
    <source>
        <strain evidence="2 4">JA-26-G1-E2</strain>
    </source>
</reference>
<reference evidence="3 5" key="2">
    <citation type="submission" date="2016-05" db="EMBL/GenBank/DDBJ databases">
        <authorList>
            <person name="Prochazka B."/>
            <person name="Indra A."/>
            <person name="Hasenberger P."/>
            <person name="Blaschitz M."/>
            <person name="Wagner L."/>
            <person name="Wewalka G."/>
            <person name="Sorschag S."/>
            <person name="Schmid D."/>
            <person name="Ruppitsch W."/>
        </authorList>
    </citation>
    <scope>NUCLEOTIDE SEQUENCE [LARGE SCALE GENOMIC DNA]</scope>
    <source>
        <strain evidence="3 5">974010_12</strain>
    </source>
</reference>
<gene>
    <name evidence="3" type="ORF">A8135_12270</name>
    <name evidence="2" type="ORF">Ljam_0086</name>
</gene>
<feature type="region of interest" description="Disordered" evidence="1">
    <location>
        <begin position="666"/>
        <end position="731"/>
    </location>
</feature>